<dbReference type="GO" id="GO:0043565">
    <property type="term" value="F:sequence-specific DNA binding"/>
    <property type="evidence" value="ECO:0007669"/>
    <property type="project" value="InterPro"/>
</dbReference>
<evidence type="ECO:0000313" key="1">
    <source>
        <dbReference type="EMBL" id="TCP29321.1"/>
    </source>
</evidence>
<organism evidence="1 2">
    <name type="scientific">Rhodothalassium salexigens DSM 2132</name>
    <dbReference type="NCBI Taxonomy" id="1188247"/>
    <lineage>
        <taxon>Bacteria</taxon>
        <taxon>Pseudomonadati</taxon>
        <taxon>Pseudomonadota</taxon>
        <taxon>Alphaproteobacteria</taxon>
        <taxon>Rhodothalassiales</taxon>
        <taxon>Rhodothalassiaceae</taxon>
        <taxon>Rhodothalassium</taxon>
    </lineage>
</organism>
<dbReference type="InterPro" id="IPR010921">
    <property type="entry name" value="Trp_repressor/repl_initiator"/>
</dbReference>
<proteinExistence type="predicted"/>
<protein>
    <submittedName>
        <fullName evidence="1">Transposase</fullName>
    </submittedName>
</protein>
<evidence type="ECO:0000313" key="2">
    <source>
        <dbReference type="Proteomes" id="UP000295399"/>
    </source>
</evidence>
<dbReference type="Proteomes" id="UP000295399">
    <property type="component" value="Unassembled WGS sequence"/>
</dbReference>
<dbReference type="RefSeq" id="WP_165878932.1">
    <property type="nucleotide sequence ID" value="NZ_JACIGF010000024.1"/>
</dbReference>
<dbReference type="SUPFAM" id="SSF48295">
    <property type="entry name" value="TrpR-like"/>
    <property type="match status" value="1"/>
</dbReference>
<gene>
    <name evidence="1" type="ORF">EV659_1231</name>
</gene>
<accession>A0A4R2P5S2</accession>
<dbReference type="GO" id="GO:0006313">
    <property type="term" value="P:DNA transposition"/>
    <property type="evidence" value="ECO:0007669"/>
    <property type="project" value="InterPro"/>
</dbReference>
<dbReference type="EMBL" id="SLXO01000023">
    <property type="protein sequence ID" value="TCP29321.1"/>
    <property type="molecule type" value="Genomic_DNA"/>
</dbReference>
<dbReference type="GO" id="GO:0004803">
    <property type="term" value="F:transposase activity"/>
    <property type="evidence" value="ECO:0007669"/>
    <property type="project" value="InterPro"/>
</dbReference>
<keyword evidence="2" id="KW-1185">Reference proteome</keyword>
<dbReference type="InParanoid" id="A0A4R2P5S2"/>
<reference evidence="1 2" key="1">
    <citation type="submission" date="2019-03" db="EMBL/GenBank/DDBJ databases">
        <title>Genomic Encyclopedia of Type Strains, Phase IV (KMG-IV): sequencing the most valuable type-strain genomes for metagenomic binning, comparative biology and taxonomic classification.</title>
        <authorList>
            <person name="Goeker M."/>
        </authorList>
    </citation>
    <scope>NUCLEOTIDE SEQUENCE [LARGE SCALE GENOMIC DNA]</scope>
    <source>
        <strain evidence="1 2">DSM 2132</strain>
    </source>
</reference>
<dbReference type="AlphaFoldDB" id="A0A4R2P5S2"/>
<dbReference type="Pfam" id="PF01527">
    <property type="entry name" value="HTH_Tnp_1"/>
    <property type="match status" value="1"/>
</dbReference>
<feature type="non-terminal residue" evidence="1">
    <location>
        <position position="38"/>
    </location>
</feature>
<comment type="caution">
    <text evidence="1">The sequence shown here is derived from an EMBL/GenBank/DDBJ whole genome shotgun (WGS) entry which is preliminary data.</text>
</comment>
<dbReference type="InterPro" id="IPR002514">
    <property type="entry name" value="Transposase_8"/>
</dbReference>
<name>A0A4R2P5S2_RHOSA</name>
<sequence length="38" mass="4288">MKRTRFTEEQIIAILKEAEAGEMPANAVCRKHGISEQT</sequence>